<dbReference type="KEGG" id="nnv:QNH39_04475"/>
<dbReference type="Proteomes" id="UP001178288">
    <property type="component" value="Chromosome"/>
</dbReference>
<evidence type="ECO:0000313" key="1">
    <source>
        <dbReference type="EMBL" id="WHY87124.1"/>
    </source>
</evidence>
<accession>A0AA95MN76</accession>
<evidence type="ECO:0000313" key="2">
    <source>
        <dbReference type="Proteomes" id="UP001178288"/>
    </source>
</evidence>
<dbReference type="AlphaFoldDB" id="A0AA95MN76"/>
<gene>
    <name evidence="1" type="ORF">QNH39_04475</name>
</gene>
<reference evidence="1" key="1">
    <citation type="submission" date="2023-05" db="EMBL/GenBank/DDBJ databases">
        <title>Comparative genomics of Bacillaceae isolates and their secondary metabolite potential.</title>
        <authorList>
            <person name="Song L."/>
            <person name="Nielsen L.J."/>
            <person name="Mohite O."/>
            <person name="Xu X."/>
            <person name="Weber T."/>
            <person name="Kovacs A.T."/>
        </authorList>
    </citation>
    <scope>NUCLEOTIDE SEQUENCE</scope>
    <source>
        <strain evidence="1">XLM17</strain>
    </source>
</reference>
<sequence>MNSKKSRSDITLDSAYISGKIKDQEKQSQILAFILTMSANVLNVDEMDQILGVMKMTNLSEEKVKSLLKDS</sequence>
<name>A0AA95MN76_9BACI</name>
<proteinExistence type="predicted"/>
<dbReference type="EMBL" id="CP126114">
    <property type="protein sequence ID" value="WHY87124.1"/>
    <property type="molecule type" value="Genomic_DNA"/>
</dbReference>
<organism evidence="1 2">
    <name type="scientific">Neobacillus novalis</name>
    <dbReference type="NCBI Taxonomy" id="220687"/>
    <lineage>
        <taxon>Bacteria</taxon>
        <taxon>Bacillati</taxon>
        <taxon>Bacillota</taxon>
        <taxon>Bacilli</taxon>
        <taxon>Bacillales</taxon>
        <taxon>Bacillaceae</taxon>
        <taxon>Neobacillus</taxon>
    </lineage>
</organism>
<dbReference type="RefSeq" id="WP_156487414.1">
    <property type="nucleotide sequence ID" value="NZ_CP126114.1"/>
</dbReference>
<protein>
    <submittedName>
        <fullName evidence="1">Uncharacterized protein</fullName>
    </submittedName>
</protein>
<keyword evidence="2" id="KW-1185">Reference proteome</keyword>